<evidence type="ECO:0000313" key="2">
    <source>
        <dbReference type="EMBL" id="KAF7807528.1"/>
    </source>
</evidence>
<feature type="region of interest" description="Disordered" evidence="1">
    <location>
        <begin position="1"/>
        <end position="23"/>
    </location>
</feature>
<dbReference type="Proteomes" id="UP000634136">
    <property type="component" value="Unassembled WGS sequence"/>
</dbReference>
<comment type="caution">
    <text evidence="3">The sequence shown here is derived from an EMBL/GenBank/DDBJ whole genome shotgun (WGS) entry which is preliminary data.</text>
</comment>
<accession>A0A834SN60</accession>
<proteinExistence type="predicted"/>
<protein>
    <submittedName>
        <fullName evidence="3">Uncharacterized protein</fullName>
    </submittedName>
</protein>
<evidence type="ECO:0000313" key="4">
    <source>
        <dbReference type="Proteomes" id="UP000634136"/>
    </source>
</evidence>
<organism evidence="3 4">
    <name type="scientific">Senna tora</name>
    <dbReference type="NCBI Taxonomy" id="362788"/>
    <lineage>
        <taxon>Eukaryota</taxon>
        <taxon>Viridiplantae</taxon>
        <taxon>Streptophyta</taxon>
        <taxon>Embryophyta</taxon>
        <taxon>Tracheophyta</taxon>
        <taxon>Spermatophyta</taxon>
        <taxon>Magnoliopsida</taxon>
        <taxon>eudicotyledons</taxon>
        <taxon>Gunneridae</taxon>
        <taxon>Pentapetalae</taxon>
        <taxon>rosids</taxon>
        <taxon>fabids</taxon>
        <taxon>Fabales</taxon>
        <taxon>Fabaceae</taxon>
        <taxon>Caesalpinioideae</taxon>
        <taxon>Cassia clade</taxon>
        <taxon>Senna</taxon>
    </lineage>
</organism>
<dbReference type="EMBL" id="JAAIUW010000012">
    <property type="protein sequence ID" value="KAF7807550.1"/>
    <property type="molecule type" value="Genomic_DNA"/>
</dbReference>
<feature type="compositionally biased region" description="Basic and acidic residues" evidence="1">
    <location>
        <begin position="1"/>
        <end position="17"/>
    </location>
</feature>
<reference evidence="3" key="1">
    <citation type="submission" date="2020-09" db="EMBL/GenBank/DDBJ databases">
        <title>Genome-Enabled Discovery of Anthraquinone Biosynthesis in Senna tora.</title>
        <authorList>
            <person name="Kang S.-H."/>
            <person name="Pandey R.P."/>
            <person name="Lee C.-M."/>
            <person name="Sim J.-S."/>
            <person name="Jeong J.-T."/>
            <person name="Choi B.-S."/>
            <person name="Jung M."/>
            <person name="Ginzburg D."/>
            <person name="Zhao K."/>
            <person name="Won S.Y."/>
            <person name="Oh T.-J."/>
            <person name="Yu Y."/>
            <person name="Kim N.-H."/>
            <person name="Lee O.R."/>
            <person name="Lee T.-H."/>
            <person name="Bashyal P."/>
            <person name="Kim T.-S."/>
            <person name="Lee W.-H."/>
            <person name="Kawkins C."/>
            <person name="Kim C.-K."/>
            <person name="Kim J.S."/>
            <person name="Ahn B.O."/>
            <person name="Rhee S.Y."/>
            <person name="Sohng J.K."/>
        </authorList>
    </citation>
    <scope>NUCLEOTIDE SEQUENCE</scope>
    <source>
        <tissue evidence="3">Leaf</tissue>
    </source>
</reference>
<evidence type="ECO:0000256" key="1">
    <source>
        <dbReference type="SAM" id="MobiDB-lite"/>
    </source>
</evidence>
<dbReference type="EMBL" id="JAAIUW010000012">
    <property type="protein sequence ID" value="KAF7807528.1"/>
    <property type="molecule type" value="Genomic_DNA"/>
</dbReference>
<keyword evidence="4" id="KW-1185">Reference proteome</keyword>
<gene>
    <name evidence="2" type="ORF">G2W53_039689</name>
    <name evidence="3" type="ORF">G2W53_039711</name>
</gene>
<evidence type="ECO:0000313" key="3">
    <source>
        <dbReference type="EMBL" id="KAF7807550.1"/>
    </source>
</evidence>
<sequence>MVTERIDGTGNTTREKFNNVFTS</sequence>
<name>A0A834SN60_9FABA</name>
<dbReference type="AlphaFoldDB" id="A0A834SN60"/>